<evidence type="ECO:0000313" key="1">
    <source>
        <dbReference type="EMBL" id="EJL05384.1"/>
    </source>
</evidence>
<dbReference type="HOGENOM" id="CLU_873952_0_0_6"/>
<gene>
    <name evidence="1" type="ORF">PflQ2_2447</name>
</gene>
<organism evidence="1">
    <name type="scientific">Pseudomonas fluorescens (strain Q2-87)</name>
    <dbReference type="NCBI Taxonomy" id="1038922"/>
    <lineage>
        <taxon>Bacteria</taxon>
        <taxon>Pseudomonadati</taxon>
        <taxon>Pseudomonadota</taxon>
        <taxon>Gammaproteobacteria</taxon>
        <taxon>Pseudomonadales</taxon>
        <taxon>Pseudomonadaceae</taxon>
        <taxon>Pseudomonas</taxon>
    </lineage>
</organism>
<proteinExistence type="predicted"/>
<name>J2YEN6_PSEFQ</name>
<comment type="caution">
    <text evidence="1">The sequence shown here is derived from an EMBL/GenBank/DDBJ whole genome shotgun (WGS) entry which is preliminary data.</text>
</comment>
<dbReference type="AlphaFoldDB" id="J2YEN6"/>
<protein>
    <submittedName>
        <fullName evidence="1">Uncharacterized protein</fullName>
    </submittedName>
</protein>
<reference evidence="1" key="1">
    <citation type="journal article" date="2012" name="PLoS Genet.">
        <title>Comparative Genomics of Plant-Associated Pseudomonas spp.: Insights into Diversity and Inheritance of Traits Involved in Multitrophic Interactions.</title>
        <authorList>
            <person name="Loper J.E."/>
            <person name="Hassan K.A."/>
            <person name="Mavrodi D.V."/>
            <person name="Davis E.W.II."/>
            <person name="Lim C.K."/>
            <person name="Shaffer B.T."/>
            <person name="Elbourne L.D."/>
            <person name="Stockwell V.O."/>
            <person name="Hartney S.L."/>
            <person name="Breakwell K."/>
            <person name="Henkels M.D."/>
            <person name="Tetu S.G."/>
            <person name="Rangel L.I."/>
            <person name="Kidarsa T.A."/>
            <person name="Wilson N.L."/>
            <person name="van de Mortel J.E."/>
            <person name="Song C."/>
            <person name="Blumhagen R."/>
            <person name="Radune D."/>
            <person name="Hostetler J.B."/>
            <person name="Brinkac L.M."/>
            <person name="Durkin A.S."/>
            <person name="Kluepfel D.A."/>
            <person name="Wechter W.P."/>
            <person name="Anderson A.J."/>
            <person name="Kim Y.C."/>
            <person name="Pierson L.S.III."/>
            <person name="Pierson E.A."/>
            <person name="Lindow S.E."/>
            <person name="Kobayashi D.Y."/>
            <person name="Raaijmakers J.M."/>
            <person name="Weller D.M."/>
            <person name="Thomashow L.S."/>
            <person name="Allen A.E."/>
            <person name="Paulsen I.T."/>
        </authorList>
    </citation>
    <scope>NUCLEOTIDE SEQUENCE [LARGE SCALE GENOMIC DNA]</scope>
    <source>
        <strain evidence="1">Q2-87</strain>
    </source>
</reference>
<dbReference type="Proteomes" id="UP000007289">
    <property type="component" value="Chromosome"/>
</dbReference>
<accession>J2YEN6</accession>
<sequence>MPGDALEETRETRFAHVQLASDDRQPHIAGEFSLQIFEGFMDALGTAGVKAGCVERARQDLRFVLGGPAQRIEQFQEQRQARQPLGRADGFKQVAGVLRGAAAERQSTASALEQPVQIAQFGQGPAQAQQRRAVELQHHVAPGQVLIGRQVAHPVVGQVRADHCDVAGAKRADIVTGQQLSAALADQMDFKFGMMVPARQRVRVIVLVPAKTVFGLGQDDFQFGRSLLEQGRSVIRHVAPLSRYDEHLTPRLRCFASLDTPPHRYFFNPRVPCGYALKKYQRAIIPAFAGLHGRCCNRPAVGDGRSALPPWLHPFDAT</sequence>
<dbReference type="EMBL" id="AGBM01000001">
    <property type="protein sequence ID" value="EJL05384.1"/>
    <property type="molecule type" value="Genomic_DNA"/>
</dbReference>